<dbReference type="OrthoDB" id="446668at2759"/>
<keyword evidence="2" id="KW-1185">Reference proteome</keyword>
<dbReference type="EMBL" id="CAJNIZ010026903">
    <property type="protein sequence ID" value="CAE7495936.1"/>
    <property type="molecule type" value="Genomic_DNA"/>
</dbReference>
<evidence type="ECO:0000313" key="2">
    <source>
        <dbReference type="Proteomes" id="UP000649617"/>
    </source>
</evidence>
<protein>
    <submittedName>
        <fullName evidence="1">Uncharacterized protein</fullName>
    </submittedName>
</protein>
<name>A0A812SUA7_SYMPI</name>
<dbReference type="InterPro" id="IPR029052">
    <property type="entry name" value="Metallo-depent_PP-like"/>
</dbReference>
<proteinExistence type="predicted"/>
<comment type="caution">
    <text evidence="1">The sequence shown here is derived from an EMBL/GenBank/DDBJ whole genome shotgun (WGS) entry which is preliminary data.</text>
</comment>
<dbReference type="Proteomes" id="UP000649617">
    <property type="component" value="Unassembled WGS sequence"/>
</dbReference>
<accession>A0A812SUA7</accession>
<organism evidence="1 2">
    <name type="scientific">Symbiodinium pilosum</name>
    <name type="common">Dinoflagellate</name>
    <dbReference type="NCBI Taxonomy" id="2952"/>
    <lineage>
        <taxon>Eukaryota</taxon>
        <taxon>Sar</taxon>
        <taxon>Alveolata</taxon>
        <taxon>Dinophyceae</taxon>
        <taxon>Suessiales</taxon>
        <taxon>Symbiodiniaceae</taxon>
        <taxon>Symbiodinium</taxon>
    </lineage>
</organism>
<gene>
    <name evidence="1" type="ORF">SPIL2461_LOCUS12798</name>
</gene>
<reference evidence="1" key="1">
    <citation type="submission" date="2021-02" db="EMBL/GenBank/DDBJ databases">
        <authorList>
            <person name="Dougan E. K."/>
            <person name="Rhodes N."/>
            <person name="Thang M."/>
            <person name="Chan C."/>
        </authorList>
    </citation>
    <scope>NUCLEOTIDE SEQUENCE</scope>
</reference>
<evidence type="ECO:0000313" key="1">
    <source>
        <dbReference type="EMBL" id="CAE7495936.1"/>
    </source>
</evidence>
<sequence length="249" mass="27275">MGPLLKLYRASGQGLHARNFSDPRFGSALLSDLSGDLRIDNSNFQIDDDQLRYFKDMVRSGQPFVLLMHIPIFFPGLAWGPEDVMGHPNWGTASDRNAEVERRRKWPTQASPSTATFIEAVKSAAETKQLLAVLTGHTHRNAVVPVPCKSQTGPSIQRTCTTQVRQFTTRPNFAGGARLFLIRSGSSHHPSAALAPAGRLRLPDRTYSSLACALLSLVLLGAYVACARPQAPAEVREVLMSEQGMPVRQ</sequence>
<dbReference type="AlphaFoldDB" id="A0A812SUA7"/>
<dbReference type="SUPFAM" id="SSF56300">
    <property type="entry name" value="Metallo-dependent phosphatases"/>
    <property type="match status" value="1"/>
</dbReference>